<proteinExistence type="predicted"/>
<feature type="region of interest" description="Disordered" evidence="4">
    <location>
        <begin position="165"/>
        <end position="253"/>
    </location>
</feature>
<sequence length="1029" mass="113949">MRYKFSLTWLLLAFCAVFFCQSVLGASLKWKRQDDGEHLVFKFKTALPPDTSMRRGPSGIELPLPQDFWKKERIPKKTDFSASAFVSGVEYMPDAIFIRTGGAFEFSTSTRPRARELIVEFRPSSSDSALPANDTLQNGTALDAASSGMEPEFLSGKGRLRGKIFWPGRSPIRETSSQGTAANQTAVSSGPEASVDRPVDRKPAGEPSSSARPEYWSGESANRTTGPPAQDSPVRESAAGTKPSGKKSASRGGRFVIEPVVVLPSLNHARPLSKEGEAPQEEESSSSAVPEDKSPAVLSGQEPLPQLASSAPAGSGAGKEELVSDIPGNASVPGPGAVNAGDVQGAPAARDENIPADVNASDGTAMLPENTSASAANATANATEELEVLSAQARKALGDGRLDEARAVMETMLRHPGASGDVREELLYTLADIAMREGREDLPGNFQTILRAYEAAKNADVHSRNMPEVLASLGYLHLAVGSVPEARGYFDLLRRKYPDDPRVPVTDHYWGEHYLKHGEYTRAAEHFQYVVRSHPDSDVAAASTLGLLKAFMELGFFDKAMELVRTVEKRWPRHYLEDPSFLMTAGHAAMAAGQFDAARDYFWTYVNIVPQAPDVDMAMARIGDILMQQNRKDAAREIYHRAAEAYPDSDGGLIAQMRLAEEGVLDQPSVGDMAPSFGRSGMNPETVYNRILEKKDNPLAPVARLKLAMWRLWEKKYAEAVREVEQFQKDYPDHDLLAKAREVMDRALQDWLAADLAQGNYEAVLDVWNAHSGIFEGRELSSGLRLTLATAQARTGHPEEALALAEPIVFRLPRDEYSEPGMDLVLSTLVEMQRWEDVARLAERVRPWKLGRDRQRQVDYAAALAQENLLRPDKARPLWEKLSTDMNLEDTQRGYALYFLARATLDAGKVERSAILAQEALNLFLKEKKDVAKIRDCLELLALAADRNDRFRDALAWTLEADEYIPEGDRDWPAHTYRKALRFRKNGDTEKWKENLEHIIRAVPDSLYSRMARAELEGARLEREVEKFR</sequence>
<keyword evidence="6" id="KW-1185">Reference proteome</keyword>
<gene>
    <name evidence="5" type="ORF">AXF15_07190</name>
</gene>
<feature type="repeat" description="TPR" evidence="3">
    <location>
        <begin position="504"/>
        <end position="537"/>
    </location>
</feature>
<dbReference type="SMART" id="SM00028">
    <property type="entry name" value="TPR"/>
    <property type="match status" value="4"/>
</dbReference>
<dbReference type="Proteomes" id="UP000063964">
    <property type="component" value="Chromosome"/>
</dbReference>
<protein>
    <submittedName>
        <fullName evidence="5">Uncharacterized protein</fullName>
    </submittedName>
</protein>
<dbReference type="OrthoDB" id="5468987at2"/>
<name>A0A0X8JQI8_9BACT</name>
<evidence type="ECO:0000256" key="3">
    <source>
        <dbReference type="PROSITE-ProRule" id="PRU00339"/>
    </source>
</evidence>
<feature type="compositionally biased region" description="Basic and acidic residues" evidence="4">
    <location>
        <begin position="194"/>
        <end position="204"/>
    </location>
</feature>
<evidence type="ECO:0000313" key="5">
    <source>
        <dbReference type="EMBL" id="AMD92907.1"/>
    </source>
</evidence>
<keyword evidence="1" id="KW-0677">Repeat</keyword>
<dbReference type="KEGG" id="doa:AXF15_07190"/>
<dbReference type="InterPro" id="IPR019734">
    <property type="entry name" value="TPR_rpt"/>
</dbReference>
<dbReference type="Pfam" id="PF13432">
    <property type="entry name" value="TPR_16"/>
    <property type="match status" value="2"/>
</dbReference>
<dbReference type="InterPro" id="IPR011990">
    <property type="entry name" value="TPR-like_helical_dom_sf"/>
</dbReference>
<dbReference type="Gene3D" id="1.25.40.10">
    <property type="entry name" value="Tetratricopeptide repeat domain"/>
    <property type="match status" value="4"/>
</dbReference>
<evidence type="ECO:0000256" key="1">
    <source>
        <dbReference type="ARBA" id="ARBA00022737"/>
    </source>
</evidence>
<reference evidence="6" key="1">
    <citation type="submission" date="2016-02" db="EMBL/GenBank/DDBJ databases">
        <authorList>
            <person name="Holder M.E."/>
            <person name="Ajami N.J."/>
            <person name="Petrosino J.F."/>
        </authorList>
    </citation>
    <scope>NUCLEOTIDE SEQUENCE [LARGE SCALE GENOMIC DNA]</scope>
    <source>
        <strain evidence="6">DSM 12838</strain>
    </source>
</reference>
<keyword evidence="2 3" id="KW-0802">TPR repeat</keyword>
<dbReference type="PANTHER" id="PTHR44943">
    <property type="entry name" value="CELLULOSE SYNTHASE OPERON PROTEIN C"/>
    <property type="match status" value="1"/>
</dbReference>
<dbReference type="PANTHER" id="PTHR44943:SF8">
    <property type="entry name" value="TPR REPEAT-CONTAINING PROTEIN MJ0263"/>
    <property type="match status" value="1"/>
</dbReference>
<evidence type="ECO:0000256" key="4">
    <source>
        <dbReference type="SAM" id="MobiDB-lite"/>
    </source>
</evidence>
<evidence type="ECO:0000313" key="6">
    <source>
        <dbReference type="Proteomes" id="UP000063964"/>
    </source>
</evidence>
<feature type="compositionally biased region" description="Polar residues" evidence="4">
    <location>
        <begin position="173"/>
        <end position="188"/>
    </location>
</feature>
<dbReference type="SUPFAM" id="SSF48452">
    <property type="entry name" value="TPR-like"/>
    <property type="match status" value="3"/>
</dbReference>
<accession>A0A0X8JQI8</accession>
<dbReference type="STRING" id="888061.AXF15_07190"/>
<dbReference type="InterPro" id="IPR051685">
    <property type="entry name" value="Ycf3/AcsC/BcsC/TPR_MFPF"/>
</dbReference>
<dbReference type="PROSITE" id="PS50005">
    <property type="entry name" value="TPR"/>
    <property type="match status" value="2"/>
</dbReference>
<dbReference type="RefSeq" id="WP_066605315.1">
    <property type="nucleotide sequence ID" value="NZ_CP014230.1"/>
</dbReference>
<dbReference type="AlphaFoldDB" id="A0A0X8JQI8"/>
<feature type="repeat" description="TPR" evidence="3">
    <location>
        <begin position="616"/>
        <end position="649"/>
    </location>
</feature>
<feature type="region of interest" description="Disordered" evidence="4">
    <location>
        <begin position="268"/>
        <end position="344"/>
    </location>
</feature>
<dbReference type="EMBL" id="CP014230">
    <property type="protein sequence ID" value="AMD92907.1"/>
    <property type="molecule type" value="Genomic_DNA"/>
</dbReference>
<organism evidence="5 6">
    <name type="scientific">Desulfomicrobium orale DSM 12838</name>
    <dbReference type="NCBI Taxonomy" id="888061"/>
    <lineage>
        <taxon>Bacteria</taxon>
        <taxon>Pseudomonadati</taxon>
        <taxon>Thermodesulfobacteriota</taxon>
        <taxon>Desulfovibrionia</taxon>
        <taxon>Desulfovibrionales</taxon>
        <taxon>Desulfomicrobiaceae</taxon>
        <taxon>Desulfomicrobium</taxon>
    </lineage>
</organism>
<dbReference type="Pfam" id="PF13174">
    <property type="entry name" value="TPR_6"/>
    <property type="match status" value="1"/>
</dbReference>
<evidence type="ECO:0000256" key="2">
    <source>
        <dbReference type="ARBA" id="ARBA00022803"/>
    </source>
</evidence>